<dbReference type="OrthoDB" id="447947at2759"/>
<dbReference type="InterPro" id="IPR002048">
    <property type="entry name" value="EF_hand_dom"/>
</dbReference>
<evidence type="ECO:0000313" key="5">
    <source>
        <dbReference type="EMBL" id="CDW76743.1"/>
    </source>
</evidence>
<dbReference type="InterPro" id="IPR011992">
    <property type="entry name" value="EF-hand-dom_pair"/>
</dbReference>
<evidence type="ECO:0000313" key="6">
    <source>
        <dbReference type="Proteomes" id="UP000039865"/>
    </source>
</evidence>
<evidence type="ECO:0000256" key="1">
    <source>
        <dbReference type="ARBA" id="ARBA00022723"/>
    </source>
</evidence>
<evidence type="ECO:0000256" key="2">
    <source>
        <dbReference type="ARBA" id="ARBA00022737"/>
    </source>
</evidence>
<dbReference type="Proteomes" id="UP000039865">
    <property type="component" value="Unassembled WGS sequence"/>
</dbReference>
<reference evidence="5 6" key="1">
    <citation type="submission" date="2014-06" db="EMBL/GenBank/DDBJ databases">
        <authorList>
            <person name="Swart Estienne"/>
        </authorList>
    </citation>
    <scope>NUCLEOTIDE SEQUENCE [LARGE SCALE GENOMIC DNA]</scope>
    <source>
        <strain evidence="5 6">130c</strain>
    </source>
</reference>
<dbReference type="SUPFAM" id="SSF47473">
    <property type="entry name" value="EF-hand"/>
    <property type="match status" value="1"/>
</dbReference>
<dbReference type="InParanoid" id="A0A078A391"/>
<gene>
    <name evidence="5" type="primary">Contig3244.g3470</name>
    <name evidence="5" type="ORF">STYLEM_5704</name>
</gene>
<accession>A0A078A391</accession>
<dbReference type="InterPro" id="IPR018247">
    <property type="entry name" value="EF_Hand_1_Ca_BS"/>
</dbReference>
<evidence type="ECO:0000256" key="3">
    <source>
        <dbReference type="ARBA" id="ARBA00022837"/>
    </source>
</evidence>
<evidence type="ECO:0000259" key="4">
    <source>
        <dbReference type="PROSITE" id="PS50222"/>
    </source>
</evidence>
<dbReference type="EMBL" id="CCKQ01005501">
    <property type="protein sequence ID" value="CDW76743.1"/>
    <property type="molecule type" value="Genomic_DNA"/>
</dbReference>
<dbReference type="SMART" id="SM00054">
    <property type="entry name" value="EFh"/>
    <property type="match status" value="3"/>
</dbReference>
<dbReference type="PROSITE" id="PS00018">
    <property type="entry name" value="EF_HAND_1"/>
    <property type="match status" value="1"/>
</dbReference>
<keyword evidence="6" id="KW-1185">Reference proteome</keyword>
<dbReference type="PANTHER" id="PTHR34524:SF6">
    <property type="entry name" value="CALCYPHOSINE LIKE"/>
    <property type="match status" value="1"/>
</dbReference>
<dbReference type="AlphaFoldDB" id="A0A078A391"/>
<keyword evidence="3" id="KW-0106">Calcium</keyword>
<name>A0A078A391_STYLE</name>
<dbReference type="OMA" id="NHPDYLN"/>
<protein>
    <submittedName>
        <fullName evidence="5">Ef hand family protein</fullName>
    </submittedName>
</protein>
<dbReference type="PROSITE" id="PS50222">
    <property type="entry name" value="EF_HAND_2"/>
    <property type="match status" value="2"/>
</dbReference>
<feature type="domain" description="EF-hand" evidence="4">
    <location>
        <begin position="112"/>
        <end position="134"/>
    </location>
</feature>
<feature type="domain" description="EF-hand" evidence="4">
    <location>
        <begin position="55"/>
        <end position="90"/>
    </location>
</feature>
<sequence length="152" mass="17360">MQRGAQTIRSLGKVFKSLDSYDGNRKVDAGEFFVGLQEVGVKLSRQESDGKMNARRQAMVDKAFLKFDKNGDGHIDASDLKGTYNCSFHPKVTSGQMTEDQVFLEFLSNFNDRNRDGKIHRDEWNDYYHAVSASIDNDDHFVQLMKAAWKLD</sequence>
<organism evidence="5 6">
    <name type="scientific">Stylonychia lemnae</name>
    <name type="common">Ciliate</name>
    <dbReference type="NCBI Taxonomy" id="5949"/>
    <lineage>
        <taxon>Eukaryota</taxon>
        <taxon>Sar</taxon>
        <taxon>Alveolata</taxon>
        <taxon>Ciliophora</taxon>
        <taxon>Intramacronucleata</taxon>
        <taxon>Spirotrichea</taxon>
        <taxon>Stichotrichia</taxon>
        <taxon>Sporadotrichida</taxon>
        <taxon>Oxytrichidae</taxon>
        <taxon>Stylonychinae</taxon>
        <taxon>Stylonychia</taxon>
    </lineage>
</organism>
<dbReference type="Pfam" id="PF13499">
    <property type="entry name" value="EF-hand_7"/>
    <property type="match status" value="1"/>
</dbReference>
<proteinExistence type="predicted"/>
<dbReference type="Gene3D" id="1.10.238.10">
    <property type="entry name" value="EF-hand"/>
    <property type="match status" value="1"/>
</dbReference>
<dbReference type="GO" id="GO:0005509">
    <property type="term" value="F:calcium ion binding"/>
    <property type="evidence" value="ECO:0007669"/>
    <property type="project" value="InterPro"/>
</dbReference>
<keyword evidence="2" id="KW-0677">Repeat</keyword>
<dbReference type="InterPro" id="IPR051581">
    <property type="entry name" value="Ca-bind"/>
</dbReference>
<keyword evidence="1" id="KW-0479">Metal-binding</keyword>
<dbReference type="PANTHER" id="PTHR34524">
    <property type="entry name" value="CALCYPHOSIN"/>
    <property type="match status" value="1"/>
</dbReference>
<dbReference type="CDD" id="cd00051">
    <property type="entry name" value="EFh"/>
    <property type="match status" value="1"/>
</dbReference>